<proteinExistence type="predicted"/>
<protein>
    <recommendedName>
        <fullName evidence="1">General stress protein FMN-binding split barrel domain-containing protein</fullName>
    </recommendedName>
</protein>
<dbReference type="Proteomes" id="UP000698242">
    <property type="component" value="Unassembled WGS sequence"/>
</dbReference>
<dbReference type="OrthoDB" id="1432662at2"/>
<dbReference type="PANTHER" id="PTHR34818:SF1">
    <property type="entry name" value="PROTEIN BLI-3"/>
    <property type="match status" value="1"/>
</dbReference>
<dbReference type="InterPro" id="IPR038725">
    <property type="entry name" value="YdaG_split_barrel_FMN-bd"/>
</dbReference>
<dbReference type="InterPro" id="IPR052917">
    <property type="entry name" value="Stress-Dev_Protein"/>
</dbReference>
<organism evidence="2 3">
    <name type="scientific">Profundibacterium mesophilum KAUST100406-0324</name>
    <dbReference type="NCBI Taxonomy" id="1037889"/>
    <lineage>
        <taxon>Bacteria</taxon>
        <taxon>Pseudomonadati</taxon>
        <taxon>Pseudomonadota</taxon>
        <taxon>Alphaproteobacteria</taxon>
        <taxon>Rhodobacterales</taxon>
        <taxon>Roseobacteraceae</taxon>
        <taxon>Profundibacterium</taxon>
    </lineage>
</organism>
<comment type="caution">
    <text evidence="2">The sequence shown here is derived from an EMBL/GenBank/DDBJ whole genome shotgun (WGS) entry which is preliminary data.</text>
</comment>
<dbReference type="Pfam" id="PF16242">
    <property type="entry name" value="Pyrid_ox_like"/>
    <property type="match status" value="1"/>
</dbReference>
<reference evidence="2" key="1">
    <citation type="submission" date="2013-03" db="EMBL/GenBank/DDBJ databases">
        <title>Genome Sequence of the Profundibacterium mesophilum strain KAUST100406-0324T from Red Sea, a novel genus in the family Rhodobacteraceae.</title>
        <authorList>
            <person name="Essack M."/>
            <person name="Alam I."/>
            <person name="Lafi F."/>
            <person name="Alawi W."/>
            <person name="Kamanu F."/>
            <person name="Al-Suwailem A."/>
            <person name="Lee O.O."/>
            <person name="Xu Y."/>
            <person name="Bajic V."/>
            <person name="Qian P.-Y."/>
            <person name="Archer J."/>
        </authorList>
    </citation>
    <scope>NUCLEOTIDE SEQUENCE</scope>
    <source>
        <strain evidence="2">KAUST100406-0324</strain>
    </source>
</reference>
<dbReference type="InterPro" id="IPR012349">
    <property type="entry name" value="Split_barrel_FMN-bd"/>
</dbReference>
<dbReference type="RefSeq" id="WP_159963970.1">
    <property type="nucleotide sequence ID" value="NZ_APKE01000007.1"/>
</dbReference>
<gene>
    <name evidence="2" type="ORF">PMES_00524</name>
</gene>
<sequence length="166" mass="19049">MSQPEELRTDPRKRIFKELDDVRAGMLGIEGSEQLSQPMTHHAFPEEGVLRFITSRQTDLAEAIGSGRTARYVVISKNHDFWMTLRGEMTVSNDREKIDEIWSRVSAAWFDEGREDPEVTMLELRLTDGSAWAATGNPLVFGWEILRANMDEEHKPEIGEQAEIRF</sequence>
<feature type="domain" description="General stress protein FMN-binding split barrel" evidence="1">
    <location>
        <begin position="11"/>
        <end position="153"/>
    </location>
</feature>
<evidence type="ECO:0000259" key="1">
    <source>
        <dbReference type="Pfam" id="PF16242"/>
    </source>
</evidence>
<accession>A0A921NSN8</accession>
<evidence type="ECO:0000313" key="2">
    <source>
        <dbReference type="EMBL" id="KAF0677207.1"/>
    </source>
</evidence>
<dbReference type="Gene3D" id="2.30.110.10">
    <property type="entry name" value="Electron Transport, Fmn-binding Protein, Chain A"/>
    <property type="match status" value="1"/>
</dbReference>
<name>A0A921NSN8_9RHOB</name>
<dbReference type="EMBL" id="APKE01000007">
    <property type="protein sequence ID" value="KAF0677207.1"/>
    <property type="molecule type" value="Genomic_DNA"/>
</dbReference>
<dbReference type="PANTHER" id="PTHR34818">
    <property type="entry name" value="PROTEIN BLI-3"/>
    <property type="match status" value="1"/>
</dbReference>
<keyword evidence="3" id="KW-1185">Reference proteome</keyword>
<evidence type="ECO:0000313" key="3">
    <source>
        <dbReference type="Proteomes" id="UP000698242"/>
    </source>
</evidence>
<dbReference type="SUPFAM" id="SSF50475">
    <property type="entry name" value="FMN-binding split barrel"/>
    <property type="match status" value="1"/>
</dbReference>
<dbReference type="AlphaFoldDB" id="A0A921NSN8"/>